<dbReference type="Proteomes" id="UP001165085">
    <property type="component" value="Unassembled WGS sequence"/>
</dbReference>
<organism evidence="2 3">
    <name type="scientific">Triparma strigata</name>
    <dbReference type="NCBI Taxonomy" id="1606541"/>
    <lineage>
        <taxon>Eukaryota</taxon>
        <taxon>Sar</taxon>
        <taxon>Stramenopiles</taxon>
        <taxon>Ochrophyta</taxon>
        <taxon>Bolidophyceae</taxon>
        <taxon>Parmales</taxon>
        <taxon>Triparmaceae</taxon>
        <taxon>Triparma</taxon>
    </lineage>
</organism>
<sequence>MAFISTSGQCYFEGEGDTSSPHSSSHSFLHPSHMDAARLSEEGLNTPTTPEMRSSEEGYESSCSYDSSSSSSEEGTKGNPKGVGRKVFTHVVFLSACLMLGYFCLHSTGLGREAVGNEGAAVGAVAAGRTLGSLFQDRAQRNLLVVPYCALANRLTIMIESLSISAESGRTSILNWLVTEKEPAQFSDMFDIKRSPFSSIYENADLPDSINPSTFSEAVMGSQRPLILSERDIPWLSSTVKNQPKSFFSRQTEFFRQRMWNRKHHEEDDRLQKKSGSGLIYAGCHNLSPDELGFLKEIWPEDLDSAISASQRHVEQAMYLFSSVKAEILEEVSRFSAILDTYRRQHDLPLVVGVHISKNNSPLLGDSSWKETEEELDVYKDRALFYVASDDNNVISWFCSKYKHVVAFDTEERTGGDAKALASLEIEGEEDDMAEGKGHQVASLIELLNLGFTDFVVGNRLSGFALLGRWLSDQSIVRNVIKQQKMMGRIRKKSGVSIWEQDFNQCSFKIAK</sequence>
<dbReference type="AlphaFoldDB" id="A0A9W6ZJ06"/>
<dbReference type="OrthoDB" id="192784at2759"/>
<gene>
    <name evidence="2" type="ORF">TrST_g11031</name>
</gene>
<evidence type="ECO:0000313" key="2">
    <source>
        <dbReference type="EMBL" id="GMH52976.1"/>
    </source>
</evidence>
<feature type="compositionally biased region" description="Basic and acidic residues" evidence="1">
    <location>
        <begin position="32"/>
        <end position="41"/>
    </location>
</feature>
<reference evidence="3" key="1">
    <citation type="journal article" date="2023" name="Commun. Biol.">
        <title>Genome analysis of Parmales, the sister group of diatoms, reveals the evolutionary specialization of diatoms from phago-mixotrophs to photoautotrophs.</title>
        <authorList>
            <person name="Ban H."/>
            <person name="Sato S."/>
            <person name="Yoshikawa S."/>
            <person name="Yamada K."/>
            <person name="Nakamura Y."/>
            <person name="Ichinomiya M."/>
            <person name="Sato N."/>
            <person name="Blanc-Mathieu R."/>
            <person name="Endo H."/>
            <person name="Kuwata A."/>
            <person name="Ogata H."/>
        </authorList>
    </citation>
    <scope>NUCLEOTIDE SEQUENCE [LARGE SCALE GENOMIC DNA]</scope>
    <source>
        <strain evidence="3">NIES 3701</strain>
    </source>
</reference>
<feature type="compositionally biased region" description="Low complexity" evidence="1">
    <location>
        <begin position="60"/>
        <end position="73"/>
    </location>
</feature>
<accession>A0A9W6ZJ06</accession>
<evidence type="ECO:0000256" key="1">
    <source>
        <dbReference type="SAM" id="MobiDB-lite"/>
    </source>
</evidence>
<name>A0A9W6ZJ06_9STRA</name>
<keyword evidence="3" id="KW-1185">Reference proteome</keyword>
<evidence type="ECO:0000313" key="3">
    <source>
        <dbReference type="Proteomes" id="UP001165085"/>
    </source>
</evidence>
<proteinExistence type="predicted"/>
<feature type="compositionally biased region" description="Polar residues" evidence="1">
    <location>
        <begin position="43"/>
        <end position="52"/>
    </location>
</feature>
<dbReference type="EMBL" id="BRXY01000016">
    <property type="protein sequence ID" value="GMH52976.1"/>
    <property type="molecule type" value="Genomic_DNA"/>
</dbReference>
<feature type="compositionally biased region" description="Low complexity" evidence="1">
    <location>
        <begin position="19"/>
        <end position="31"/>
    </location>
</feature>
<feature type="region of interest" description="Disordered" evidence="1">
    <location>
        <begin position="13"/>
        <end position="81"/>
    </location>
</feature>
<comment type="caution">
    <text evidence="2">The sequence shown here is derived from an EMBL/GenBank/DDBJ whole genome shotgun (WGS) entry which is preliminary data.</text>
</comment>
<protein>
    <submittedName>
        <fullName evidence="2">Uncharacterized protein</fullName>
    </submittedName>
</protein>
<dbReference type="Gene3D" id="3.40.50.11350">
    <property type="match status" value="1"/>
</dbReference>